<comment type="caution">
    <text evidence="1">The sequence shown here is derived from an EMBL/GenBank/DDBJ whole genome shotgun (WGS) entry which is preliminary data.</text>
</comment>
<name>A0A8X6XTL7_9ARAC</name>
<evidence type="ECO:0000313" key="1">
    <source>
        <dbReference type="EMBL" id="GFY58439.1"/>
    </source>
</evidence>
<reference evidence="1" key="1">
    <citation type="submission" date="2020-08" db="EMBL/GenBank/DDBJ databases">
        <title>Multicomponent nature underlies the extraordinary mechanical properties of spider dragline silk.</title>
        <authorList>
            <person name="Kono N."/>
            <person name="Nakamura H."/>
            <person name="Mori M."/>
            <person name="Yoshida Y."/>
            <person name="Ohtoshi R."/>
            <person name="Malay A.D."/>
            <person name="Moran D.A.P."/>
            <person name="Tomita M."/>
            <person name="Numata K."/>
            <person name="Arakawa K."/>
        </authorList>
    </citation>
    <scope>NUCLEOTIDE SEQUENCE</scope>
</reference>
<organism evidence="1 2">
    <name type="scientific">Trichonephila inaurata madagascariensis</name>
    <dbReference type="NCBI Taxonomy" id="2747483"/>
    <lineage>
        <taxon>Eukaryota</taxon>
        <taxon>Metazoa</taxon>
        <taxon>Ecdysozoa</taxon>
        <taxon>Arthropoda</taxon>
        <taxon>Chelicerata</taxon>
        <taxon>Arachnida</taxon>
        <taxon>Araneae</taxon>
        <taxon>Araneomorphae</taxon>
        <taxon>Entelegynae</taxon>
        <taxon>Araneoidea</taxon>
        <taxon>Nephilidae</taxon>
        <taxon>Trichonephila</taxon>
        <taxon>Trichonephila inaurata</taxon>
    </lineage>
</organism>
<dbReference type="EMBL" id="BMAV01012081">
    <property type="protein sequence ID" value="GFY58439.1"/>
    <property type="molecule type" value="Genomic_DNA"/>
</dbReference>
<sequence length="100" mass="10887">MTMIPAEVAFLHHLASFEWRHSHKSPPEIASPSVAFLHFADDEHVYLFFFFLLGAVPGVGSKWNPLETEAGDGWGLSCALAGIPFGGEHQQNGAGCQLHD</sequence>
<evidence type="ECO:0000313" key="2">
    <source>
        <dbReference type="Proteomes" id="UP000886998"/>
    </source>
</evidence>
<keyword evidence="2" id="KW-1185">Reference proteome</keyword>
<accession>A0A8X6XTL7</accession>
<proteinExistence type="predicted"/>
<gene>
    <name evidence="1" type="ORF">TNIN_48761</name>
</gene>
<protein>
    <submittedName>
        <fullName evidence="1">Uncharacterized protein</fullName>
    </submittedName>
</protein>
<dbReference type="Proteomes" id="UP000886998">
    <property type="component" value="Unassembled WGS sequence"/>
</dbReference>
<dbReference type="AlphaFoldDB" id="A0A8X6XTL7"/>